<dbReference type="GO" id="GO:0006166">
    <property type="term" value="P:purine ribonucleoside salvage"/>
    <property type="evidence" value="ECO:0007669"/>
    <property type="project" value="UniProtKB-KW"/>
</dbReference>
<evidence type="ECO:0000256" key="2">
    <source>
        <dbReference type="ARBA" id="ARBA00005058"/>
    </source>
</evidence>
<evidence type="ECO:0000259" key="10">
    <source>
        <dbReference type="Pfam" id="PF00962"/>
    </source>
</evidence>
<keyword evidence="7" id="KW-0378">Hydrolase</keyword>
<dbReference type="AlphaFoldDB" id="X6NSF4"/>
<dbReference type="GO" id="GO:0009897">
    <property type="term" value="C:external side of plasma membrane"/>
    <property type="evidence" value="ECO:0007669"/>
    <property type="project" value="TreeGrafter"/>
</dbReference>
<dbReference type="GO" id="GO:0006154">
    <property type="term" value="P:adenosine catabolic process"/>
    <property type="evidence" value="ECO:0007669"/>
    <property type="project" value="TreeGrafter"/>
</dbReference>
<feature type="domain" description="Adenosine deaminase" evidence="10">
    <location>
        <begin position="98"/>
        <end position="427"/>
    </location>
</feature>
<dbReference type="GO" id="GO:0046872">
    <property type="term" value="F:metal ion binding"/>
    <property type="evidence" value="ECO:0007669"/>
    <property type="project" value="UniProtKB-KW"/>
</dbReference>
<dbReference type="GO" id="GO:0043103">
    <property type="term" value="P:hypoxanthine salvage"/>
    <property type="evidence" value="ECO:0007669"/>
    <property type="project" value="TreeGrafter"/>
</dbReference>
<evidence type="ECO:0000256" key="8">
    <source>
        <dbReference type="ARBA" id="ARBA00022833"/>
    </source>
</evidence>
<protein>
    <recommendedName>
        <fullName evidence="4">adenosine deaminase</fullName>
        <ecNumber evidence="4">3.5.4.4</ecNumber>
    </recommendedName>
</protein>
<evidence type="ECO:0000256" key="3">
    <source>
        <dbReference type="ARBA" id="ARBA00006676"/>
    </source>
</evidence>
<accession>X6NSF4</accession>
<keyword evidence="5" id="KW-0479">Metal-binding</keyword>
<dbReference type="EMBL" id="ASPP01006394">
    <property type="protein sequence ID" value="ETO28906.1"/>
    <property type="molecule type" value="Genomic_DNA"/>
</dbReference>
<gene>
    <name evidence="11" type="ORF">RFI_08221</name>
</gene>
<comment type="cofactor">
    <cofactor evidence="1">
        <name>Zn(2+)</name>
        <dbReference type="ChEBI" id="CHEBI:29105"/>
    </cofactor>
</comment>
<dbReference type="EC" id="3.5.4.4" evidence="4"/>
<proteinExistence type="inferred from homology"/>
<evidence type="ECO:0000256" key="7">
    <source>
        <dbReference type="ARBA" id="ARBA00022801"/>
    </source>
</evidence>
<dbReference type="GO" id="GO:0046103">
    <property type="term" value="P:inosine biosynthetic process"/>
    <property type="evidence" value="ECO:0007669"/>
    <property type="project" value="TreeGrafter"/>
</dbReference>
<dbReference type="OrthoDB" id="272271at2759"/>
<evidence type="ECO:0000313" key="12">
    <source>
        <dbReference type="Proteomes" id="UP000023152"/>
    </source>
</evidence>
<feature type="compositionally biased region" description="Basic and acidic residues" evidence="9">
    <location>
        <begin position="7"/>
        <end position="18"/>
    </location>
</feature>
<feature type="compositionally biased region" description="Polar residues" evidence="9">
    <location>
        <begin position="22"/>
        <end position="37"/>
    </location>
</feature>
<evidence type="ECO:0000256" key="6">
    <source>
        <dbReference type="ARBA" id="ARBA00022726"/>
    </source>
</evidence>
<evidence type="ECO:0000256" key="9">
    <source>
        <dbReference type="SAM" id="MobiDB-lite"/>
    </source>
</evidence>
<name>X6NSF4_RETFI</name>
<comment type="similarity">
    <text evidence="3">Belongs to the metallo-dependent hydrolases superfamily. Adenosine and AMP deaminases family.</text>
</comment>
<dbReference type="GO" id="GO:0004000">
    <property type="term" value="F:adenosine deaminase activity"/>
    <property type="evidence" value="ECO:0007669"/>
    <property type="project" value="TreeGrafter"/>
</dbReference>
<evidence type="ECO:0000256" key="1">
    <source>
        <dbReference type="ARBA" id="ARBA00001947"/>
    </source>
</evidence>
<dbReference type="InterPro" id="IPR032466">
    <property type="entry name" value="Metal_Hydrolase"/>
</dbReference>
<comment type="pathway">
    <text evidence="2">Purine metabolism; purine nucleoside salvage.</text>
</comment>
<sequence length="454" mass="51697">MGNFFNKAEDESRAEEIRPGLQSASASTFSEAGQKSNAVAVETAEELDEAKTERKEKKKKESKNVIQIESPRDSSNFYRVELVWKTWDVYGDDTNVQHGSVNPKILYEAAKRNHPSAIPKHVKTLEDFIPLVTCLEQSAHLEEVLDKMEFYMAYLIDDKRAIIDMCKGFVKQQYEQQIYYTETRYSPHLLCSKVLTPEEVLVTILDALHEASQSYGITVKSILCCMRNWKGGEKAQEVVDLAIKYQSKGVVGVDLAGSEQAATSKEYKEFFDQVKNVKGLHITIHAGEACGPESVKDALHNLHAERIGHGYRATEDEDVMKELRPIFSHFCNCQEIIIITRAVRHIVLKDKDWSRHPIAIFAQKGVSFGINTDDPCVMATDYSHEVETCSQLIRLDEKTILQSFVNSARATFLNGEEKEKLVKTIEERVNKRVSVENISRKLKTDIIFRKYVKH</sequence>
<dbReference type="Pfam" id="PF00962">
    <property type="entry name" value="A_deaminase"/>
    <property type="match status" value="1"/>
</dbReference>
<dbReference type="InterPro" id="IPR006330">
    <property type="entry name" value="Ado/ade_deaminase"/>
</dbReference>
<evidence type="ECO:0000256" key="5">
    <source>
        <dbReference type="ARBA" id="ARBA00022723"/>
    </source>
</evidence>
<dbReference type="GO" id="GO:0005829">
    <property type="term" value="C:cytosol"/>
    <property type="evidence" value="ECO:0007669"/>
    <property type="project" value="TreeGrafter"/>
</dbReference>
<organism evidence="11 12">
    <name type="scientific">Reticulomyxa filosa</name>
    <dbReference type="NCBI Taxonomy" id="46433"/>
    <lineage>
        <taxon>Eukaryota</taxon>
        <taxon>Sar</taxon>
        <taxon>Rhizaria</taxon>
        <taxon>Retaria</taxon>
        <taxon>Foraminifera</taxon>
        <taxon>Monothalamids</taxon>
        <taxon>Reticulomyxidae</taxon>
        <taxon>Reticulomyxa</taxon>
    </lineage>
</organism>
<comment type="caution">
    <text evidence="11">The sequence shown here is derived from an EMBL/GenBank/DDBJ whole genome shotgun (WGS) entry which is preliminary data.</text>
</comment>
<keyword evidence="6" id="KW-0660">Purine salvage</keyword>
<evidence type="ECO:0000313" key="11">
    <source>
        <dbReference type="EMBL" id="ETO28906.1"/>
    </source>
</evidence>
<dbReference type="Proteomes" id="UP000023152">
    <property type="component" value="Unassembled WGS sequence"/>
</dbReference>
<reference evidence="11 12" key="1">
    <citation type="journal article" date="2013" name="Curr. Biol.">
        <title>The Genome of the Foraminiferan Reticulomyxa filosa.</title>
        <authorList>
            <person name="Glockner G."/>
            <person name="Hulsmann N."/>
            <person name="Schleicher M."/>
            <person name="Noegel A.A."/>
            <person name="Eichinger L."/>
            <person name="Gallinger C."/>
            <person name="Pawlowski J."/>
            <person name="Sierra R."/>
            <person name="Euteneuer U."/>
            <person name="Pillet L."/>
            <person name="Moustafa A."/>
            <person name="Platzer M."/>
            <person name="Groth M."/>
            <person name="Szafranski K."/>
            <person name="Schliwa M."/>
        </authorList>
    </citation>
    <scope>NUCLEOTIDE SEQUENCE [LARGE SCALE GENOMIC DNA]</scope>
</reference>
<dbReference type="SUPFAM" id="SSF51556">
    <property type="entry name" value="Metallo-dependent hydrolases"/>
    <property type="match status" value="1"/>
</dbReference>
<keyword evidence="8" id="KW-0862">Zinc</keyword>
<dbReference type="InterPro" id="IPR001365">
    <property type="entry name" value="A_deaminase_dom"/>
</dbReference>
<dbReference type="UniPathway" id="UPA00606"/>
<dbReference type="Gene3D" id="3.20.20.140">
    <property type="entry name" value="Metal-dependent hydrolases"/>
    <property type="match status" value="1"/>
</dbReference>
<feature type="region of interest" description="Disordered" evidence="9">
    <location>
        <begin position="1"/>
        <end position="67"/>
    </location>
</feature>
<dbReference type="PANTHER" id="PTHR11409">
    <property type="entry name" value="ADENOSINE DEAMINASE"/>
    <property type="match status" value="1"/>
</dbReference>
<dbReference type="PANTHER" id="PTHR11409:SF43">
    <property type="entry name" value="ADENOSINE DEAMINASE"/>
    <property type="match status" value="1"/>
</dbReference>
<dbReference type="GO" id="GO:0060169">
    <property type="term" value="P:negative regulation of adenosine receptor signaling pathway"/>
    <property type="evidence" value="ECO:0007669"/>
    <property type="project" value="TreeGrafter"/>
</dbReference>
<keyword evidence="12" id="KW-1185">Reference proteome</keyword>
<evidence type="ECO:0000256" key="4">
    <source>
        <dbReference type="ARBA" id="ARBA00012784"/>
    </source>
</evidence>